<accession>A0A6M3L5L4</accession>
<protein>
    <submittedName>
        <fullName evidence="1">Uncharacterized protein</fullName>
    </submittedName>
</protein>
<proteinExistence type="predicted"/>
<sequence>MGGMVMGMNYKRPMTEYYKKKLTEGLYFQDYVVELLYEIGLPIISYSSKEFQQLIGENKAGIEIKYDQKFRNTGNLYIEIAEKSNPNNLNFVPSGIYRNDNTWLYIIGDEKTIFIFSKKLLVQLHKTKKYKEVQIETSKGYLLPLQDADKYSAKIINNEAKI</sequence>
<evidence type="ECO:0000313" key="1">
    <source>
        <dbReference type="EMBL" id="QJA88764.1"/>
    </source>
</evidence>
<gene>
    <name evidence="1" type="ORF">MM415B02695_0019</name>
</gene>
<dbReference type="EMBL" id="MT142802">
    <property type="protein sequence ID" value="QJA88764.1"/>
    <property type="molecule type" value="Genomic_DNA"/>
</dbReference>
<name>A0A6M3L5L4_9ZZZZ</name>
<reference evidence="1" key="1">
    <citation type="submission" date="2020-03" db="EMBL/GenBank/DDBJ databases">
        <title>The deep terrestrial virosphere.</title>
        <authorList>
            <person name="Holmfeldt K."/>
            <person name="Nilsson E."/>
            <person name="Simone D."/>
            <person name="Lopez-Fernandez M."/>
            <person name="Wu X."/>
            <person name="de Brujin I."/>
            <person name="Lundin D."/>
            <person name="Andersson A."/>
            <person name="Bertilsson S."/>
            <person name="Dopson M."/>
        </authorList>
    </citation>
    <scope>NUCLEOTIDE SEQUENCE</scope>
    <source>
        <strain evidence="1">MM415B02695</strain>
    </source>
</reference>
<dbReference type="AlphaFoldDB" id="A0A6M3L5L4"/>
<organism evidence="1">
    <name type="scientific">viral metagenome</name>
    <dbReference type="NCBI Taxonomy" id="1070528"/>
    <lineage>
        <taxon>unclassified sequences</taxon>
        <taxon>metagenomes</taxon>
        <taxon>organismal metagenomes</taxon>
    </lineage>
</organism>